<organism evidence="7 8">
    <name type="scientific">Heterostelium pallidum (strain ATCC 26659 / Pp 5 / PN500)</name>
    <name type="common">Cellular slime mold</name>
    <name type="synonym">Polysphondylium pallidum</name>
    <dbReference type="NCBI Taxonomy" id="670386"/>
    <lineage>
        <taxon>Eukaryota</taxon>
        <taxon>Amoebozoa</taxon>
        <taxon>Evosea</taxon>
        <taxon>Eumycetozoa</taxon>
        <taxon>Dictyostelia</taxon>
        <taxon>Acytosteliales</taxon>
        <taxon>Acytosteliaceae</taxon>
        <taxon>Heterostelium</taxon>
    </lineage>
</organism>
<evidence type="ECO:0000256" key="3">
    <source>
        <dbReference type="PIRSR" id="PIRSR640255-2"/>
    </source>
</evidence>
<evidence type="ECO:0000256" key="4">
    <source>
        <dbReference type="SAM" id="MobiDB-lite"/>
    </source>
</evidence>
<dbReference type="PANTHER" id="PTHR13966">
    <property type="entry name" value="ENDONUCLEASE RELATED"/>
    <property type="match status" value="1"/>
</dbReference>
<sequence>MSRLFNYNNLYRALLIVPTGLLVGASVVQYRSAEEKIDQLKKINHLIAIEEQHQQHHLTVIEDAKTRQNDIEKIAKLLGYMREVLPNNMDIEQAQLPNQQFGTSLPVTEKHWILMKNGLPSSSNLWFYDQFIVSHDLERKIPSWVIQRIDGFSTYNPSDADKLSDRKSSYFTGNHPFVDGLMRADNKDYLGSGWSRGHLVPASDMARYPQQSMNQTFLLNSNIVPQNMQNNGNFWYRLECYCKSTLPKQFDGVTVVSGPLFKPNLIEQIEIDPNAKPSRFPKKTQRKYIKHEVIGENNVAVPTHLFKVIMVERKDMPEVMVGAFVIPNEPIGPDAVLTDYEVPVETLERETGLKFFTRLQQKTLNLCEYTDCKMMTERDLDIWNIPRRIGWSKNKRELDRVIEDAKSKNIDIETTNIIKAYNDKIKELDQQQQQQQTISSPTSTPSTQS</sequence>
<protein>
    <submittedName>
        <fullName evidence="7">Uncharacterized protein</fullName>
    </submittedName>
</protein>
<dbReference type="InterPro" id="IPR001604">
    <property type="entry name" value="Endo_G_ENPP1-like_dom"/>
</dbReference>
<reference evidence="7 8" key="1">
    <citation type="journal article" date="2011" name="Genome Res.">
        <title>Phylogeny-wide analysis of social amoeba genomes highlights ancient origins for complex intercellular communication.</title>
        <authorList>
            <person name="Heidel A.J."/>
            <person name="Lawal H.M."/>
            <person name="Felder M."/>
            <person name="Schilde C."/>
            <person name="Helps N.R."/>
            <person name="Tunggal B."/>
            <person name="Rivero F."/>
            <person name="John U."/>
            <person name="Schleicher M."/>
            <person name="Eichinger L."/>
            <person name="Platzer M."/>
            <person name="Noegel A.A."/>
            <person name="Schaap P."/>
            <person name="Gloeckner G."/>
        </authorList>
    </citation>
    <scope>NUCLEOTIDE SEQUENCE [LARGE SCALE GENOMIC DNA]</scope>
    <source>
        <strain evidence="8">ATCC 26659 / Pp 5 / PN500</strain>
    </source>
</reference>
<feature type="domain" description="DNA/RNA non-specific endonuclease/pyrophosphatase/phosphodiesterase" evidence="6">
    <location>
        <begin position="127"/>
        <end position="362"/>
    </location>
</feature>
<evidence type="ECO:0000256" key="1">
    <source>
        <dbReference type="ARBA" id="ARBA00010052"/>
    </source>
</evidence>
<dbReference type="CDD" id="cd00091">
    <property type="entry name" value="NUC"/>
    <property type="match status" value="1"/>
</dbReference>
<name>D3BC02_HETP5</name>
<dbReference type="GO" id="GO:0005743">
    <property type="term" value="C:mitochondrial inner membrane"/>
    <property type="evidence" value="ECO:0007669"/>
    <property type="project" value="TreeGrafter"/>
</dbReference>
<gene>
    <name evidence="7" type="ORF">PPL_06022</name>
</gene>
<dbReference type="RefSeq" id="XP_020433303.1">
    <property type="nucleotide sequence ID" value="XM_020576891.1"/>
</dbReference>
<dbReference type="GO" id="GO:0004521">
    <property type="term" value="F:RNA endonuclease activity"/>
    <property type="evidence" value="ECO:0007669"/>
    <property type="project" value="TreeGrafter"/>
</dbReference>
<dbReference type="InterPro" id="IPR020821">
    <property type="entry name" value="ENPP1-3/EXOG-like_nuc-like"/>
</dbReference>
<feature type="domain" description="ENPP1-3/EXOG-like endonuclease/phosphodiesterase" evidence="5">
    <location>
        <begin position="128"/>
        <end position="362"/>
    </location>
</feature>
<keyword evidence="8" id="KW-1185">Reference proteome</keyword>
<dbReference type="GO" id="GO:0000014">
    <property type="term" value="F:single-stranded DNA endodeoxyribonuclease activity"/>
    <property type="evidence" value="ECO:0007669"/>
    <property type="project" value="TreeGrafter"/>
</dbReference>
<proteinExistence type="inferred from homology"/>
<dbReference type="InParanoid" id="D3BC02"/>
<feature type="active site" description="Proton acceptor" evidence="2">
    <location>
        <position position="198"/>
    </location>
</feature>
<dbReference type="Pfam" id="PF01223">
    <property type="entry name" value="Endonuclease_NS"/>
    <property type="match status" value="1"/>
</dbReference>
<dbReference type="EMBL" id="ADBJ01000026">
    <property type="protein sequence ID" value="EFA81185.1"/>
    <property type="molecule type" value="Genomic_DNA"/>
</dbReference>
<evidence type="ECO:0000259" key="5">
    <source>
        <dbReference type="SMART" id="SM00477"/>
    </source>
</evidence>
<evidence type="ECO:0000259" key="6">
    <source>
        <dbReference type="SMART" id="SM00892"/>
    </source>
</evidence>
<dbReference type="SMART" id="SM00892">
    <property type="entry name" value="Endonuclease_NS"/>
    <property type="match status" value="1"/>
</dbReference>
<evidence type="ECO:0000256" key="2">
    <source>
        <dbReference type="PIRSR" id="PIRSR640255-1"/>
    </source>
</evidence>
<dbReference type="Proteomes" id="UP000001396">
    <property type="component" value="Unassembled WGS sequence"/>
</dbReference>
<dbReference type="FunCoup" id="D3BC02">
    <property type="interactions" value="179"/>
</dbReference>
<feature type="region of interest" description="Disordered" evidence="4">
    <location>
        <begin position="429"/>
        <end position="449"/>
    </location>
</feature>
<dbReference type="OMA" id="WYRLESF"/>
<dbReference type="AlphaFoldDB" id="D3BC02"/>
<comment type="similarity">
    <text evidence="1">Belongs to the DNA/RNA non-specific endonuclease family.</text>
</comment>
<dbReference type="PANTHER" id="PTHR13966:SF5">
    <property type="entry name" value="ENDONUCLEASE G, MITOCHONDRIAL"/>
    <property type="match status" value="1"/>
</dbReference>
<dbReference type="Gene3D" id="3.40.570.10">
    <property type="entry name" value="Extracellular Endonuclease, subunit A"/>
    <property type="match status" value="1"/>
</dbReference>
<feature type="compositionally biased region" description="Low complexity" evidence="4">
    <location>
        <begin position="430"/>
        <end position="449"/>
    </location>
</feature>
<dbReference type="GO" id="GO:0046872">
    <property type="term" value="F:metal ion binding"/>
    <property type="evidence" value="ECO:0007669"/>
    <property type="project" value="UniProtKB-KW"/>
</dbReference>
<evidence type="ECO:0000313" key="7">
    <source>
        <dbReference type="EMBL" id="EFA81185.1"/>
    </source>
</evidence>
<dbReference type="GeneID" id="31361506"/>
<dbReference type="GO" id="GO:0003676">
    <property type="term" value="F:nucleic acid binding"/>
    <property type="evidence" value="ECO:0007669"/>
    <property type="project" value="InterPro"/>
</dbReference>
<keyword evidence="3" id="KW-0479">Metal-binding</keyword>
<comment type="caution">
    <text evidence="7">The sequence shown here is derived from an EMBL/GenBank/DDBJ whole genome shotgun (WGS) entry which is preliminary data.</text>
</comment>
<dbReference type="STRING" id="670386.D3BC02"/>
<accession>D3BC02</accession>
<feature type="binding site" evidence="3">
    <location>
        <position position="231"/>
    </location>
    <ligand>
        <name>Mg(2+)</name>
        <dbReference type="ChEBI" id="CHEBI:18420"/>
        <note>catalytic</note>
    </ligand>
</feature>
<dbReference type="SUPFAM" id="SSF54060">
    <property type="entry name" value="His-Me finger endonucleases"/>
    <property type="match status" value="1"/>
</dbReference>
<dbReference type="InterPro" id="IPR040255">
    <property type="entry name" value="Non-specific_endonuclease"/>
</dbReference>
<dbReference type="InterPro" id="IPR044925">
    <property type="entry name" value="His-Me_finger_sf"/>
</dbReference>
<evidence type="ECO:0000313" key="8">
    <source>
        <dbReference type="Proteomes" id="UP000001396"/>
    </source>
</evidence>
<dbReference type="SMART" id="SM00477">
    <property type="entry name" value="NUC"/>
    <property type="match status" value="1"/>
</dbReference>
<dbReference type="InterPro" id="IPR044929">
    <property type="entry name" value="DNA/RNA_non-sp_Endonuclease_sf"/>
</dbReference>
<dbReference type="GO" id="GO:0005634">
    <property type="term" value="C:nucleus"/>
    <property type="evidence" value="ECO:0007669"/>
    <property type="project" value="TreeGrafter"/>
</dbReference>